<proteinExistence type="predicted"/>
<organism evidence="1 2">
    <name type="scientific">Propionispira arboris</name>
    <dbReference type="NCBI Taxonomy" id="84035"/>
    <lineage>
        <taxon>Bacteria</taxon>
        <taxon>Bacillati</taxon>
        <taxon>Bacillota</taxon>
        <taxon>Negativicutes</taxon>
        <taxon>Selenomonadales</taxon>
        <taxon>Selenomonadaceae</taxon>
        <taxon>Propionispira</taxon>
    </lineage>
</organism>
<reference evidence="2" key="1">
    <citation type="submission" date="2016-10" db="EMBL/GenBank/DDBJ databases">
        <authorList>
            <person name="Varghese N."/>
            <person name="Submissions S."/>
        </authorList>
    </citation>
    <scope>NUCLEOTIDE SEQUENCE [LARGE SCALE GENOMIC DNA]</scope>
    <source>
        <strain evidence="2">DSM 2179</strain>
    </source>
</reference>
<name>A0A1H7CNT2_9FIRM</name>
<gene>
    <name evidence="1" type="ORF">SAMN05660742_12116</name>
</gene>
<dbReference type="AlphaFoldDB" id="A0A1H7CNT2"/>
<dbReference type="EMBL" id="FNZK01000021">
    <property type="protein sequence ID" value="SEJ87435.1"/>
    <property type="molecule type" value="Genomic_DNA"/>
</dbReference>
<sequence length="50" mass="5681">MICVHVAAGKNTRIAAVAINKQTALKYIFGVDKRAFRRFKDNHCRYGKKA</sequence>
<dbReference type="Proteomes" id="UP000199662">
    <property type="component" value="Unassembled WGS sequence"/>
</dbReference>
<evidence type="ECO:0000313" key="1">
    <source>
        <dbReference type="EMBL" id="SEJ87435.1"/>
    </source>
</evidence>
<evidence type="ECO:0000313" key="2">
    <source>
        <dbReference type="Proteomes" id="UP000199662"/>
    </source>
</evidence>
<accession>A0A1H7CNT2</accession>
<keyword evidence="2" id="KW-1185">Reference proteome</keyword>
<protein>
    <submittedName>
        <fullName evidence="1">Uncharacterized protein</fullName>
    </submittedName>
</protein>